<feature type="domain" description="C2H2-type" evidence="10">
    <location>
        <begin position="728"/>
        <end position="763"/>
    </location>
</feature>
<dbReference type="GO" id="GO:0000978">
    <property type="term" value="F:RNA polymerase II cis-regulatory region sequence-specific DNA binding"/>
    <property type="evidence" value="ECO:0007669"/>
    <property type="project" value="TreeGrafter"/>
</dbReference>
<evidence type="ECO:0000256" key="8">
    <source>
        <dbReference type="PROSITE-ProRule" id="PRU00042"/>
    </source>
</evidence>
<feature type="region of interest" description="Disordered" evidence="9">
    <location>
        <begin position="752"/>
        <end position="773"/>
    </location>
</feature>
<sequence length="844" mass="94081">MPALQLLSFPIQMPALQLLSFPIQMPALQLLSFPIQMPTQQFLLPLNTTPQSFGSEEETESLLELTDELVSQNVNTTPQSFGSEEETESLLELTDELVSQDVARPGQPTAESGSCPIYVWVRVMAKRSEREGNLPESQEGNKRMKVSSNQAVGEGGSPRASEIDYKRCQPCPTAGAALEYFKLKHRQVGLEPLKHRNSRAIDSRQTLLTDFHRTTGANGRDRPGRPSLGDARRSTHPRLPAGGDNRSRTNDMLSADSLPLRRPSQMREGGVSSPPPAPASSVDTAAEMRVPTPKSRSVNVPTYTEQSQPEGGIRFGVPKAAEAVADTYSVEDLKEYLWSAQIDGWEERRAVVRVFAKAIKLFMSAKQMYINQQNQDLFDLLEDDDVILDRLSKVLVMQLDDPVWRLFANGQMPTIHEIVQACRPVDSTPKEAGCYIRIIFRTYPDGVTVAFVYVGSTLRPFYIRMNDHKYRSERACGVDSRAPTTSDDDNSSDDDDFDEDDAAQRQFGMEDKDVRFERDGLHYSPDVIGPEDGVVVELICLVLSRCKKDEQRARKKNGKLANSMLFTTRWLEAIFQLIIQSLAPDGTTRKGLARRSLHLPFASDQVPEYVGLNRVWSLWDKGSYAGGTAKVMEGVNRRTCHLCGMVFQKDVHLTAHHTKPRSCIGTAVGAELAKLLEGATHNGGESYTCKGCAHAFTSRWAVEVHLRSATACEKALRARNSETKEGLLTCKECARTFTSLAGLDHHLKSATACPAKGNSTKKPKSSKEQQSDTACDRIIARRGGVKVTDPAQQETEEVEDPEEIQEVDDPEEIERIAWEQFDIAMRDWKVLGRITMRRKCSRFG</sequence>
<feature type="compositionally biased region" description="Acidic residues" evidence="9">
    <location>
        <begin position="794"/>
        <end position="808"/>
    </location>
</feature>
<keyword evidence="6" id="KW-0238">DNA-binding</keyword>
<evidence type="ECO:0000256" key="9">
    <source>
        <dbReference type="SAM" id="MobiDB-lite"/>
    </source>
</evidence>
<evidence type="ECO:0000256" key="5">
    <source>
        <dbReference type="ARBA" id="ARBA00022833"/>
    </source>
</evidence>
<keyword evidence="5" id="KW-0862">Zinc</keyword>
<evidence type="ECO:0000256" key="3">
    <source>
        <dbReference type="ARBA" id="ARBA00022737"/>
    </source>
</evidence>
<evidence type="ECO:0000256" key="6">
    <source>
        <dbReference type="ARBA" id="ARBA00023125"/>
    </source>
</evidence>
<evidence type="ECO:0000256" key="2">
    <source>
        <dbReference type="ARBA" id="ARBA00022723"/>
    </source>
</evidence>
<dbReference type="GO" id="GO:0008270">
    <property type="term" value="F:zinc ion binding"/>
    <property type="evidence" value="ECO:0007669"/>
    <property type="project" value="UniProtKB-KW"/>
</dbReference>
<name>A0A3N4HCJ3_ASCIM</name>
<evidence type="ECO:0000256" key="7">
    <source>
        <dbReference type="ARBA" id="ARBA00023242"/>
    </source>
</evidence>
<dbReference type="InterPro" id="IPR050589">
    <property type="entry name" value="Ikaros_C2H2-ZF"/>
</dbReference>
<keyword evidence="4 8" id="KW-0863">Zinc-finger</keyword>
<dbReference type="SUPFAM" id="SSF57667">
    <property type="entry name" value="beta-beta-alpha zinc fingers"/>
    <property type="match status" value="1"/>
</dbReference>
<keyword evidence="7" id="KW-0539">Nucleus</keyword>
<dbReference type="STRING" id="1160509.A0A3N4HCJ3"/>
<feature type="region of interest" description="Disordered" evidence="9">
    <location>
        <begin position="785"/>
        <end position="808"/>
    </location>
</feature>
<comment type="subcellular location">
    <subcellularLocation>
        <location evidence="1">Nucleus</location>
    </subcellularLocation>
</comment>
<dbReference type="EMBL" id="ML119883">
    <property type="protein sequence ID" value="RPA72055.1"/>
    <property type="molecule type" value="Genomic_DNA"/>
</dbReference>
<reference evidence="11 12" key="1">
    <citation type="journal article" date="2018" name="Nat. Ecol. Evol.">
        <title>Pezizomycetes genomes reveal the molecular basis of ectomycorrhizal truffle lifestyle.</title>
        <authorList>
            <person name="Murat C."/>
            <person name="Payen T."/>
            <person name="Noel B."/>
            <person name="Kuo A."/>
            <person name="Morin E."/>
            <person name="Chen J."/>
            <person name="Kohler A."/>
            <person name="Krizsan K."/>
            <person name="Balestrini R."/>
            <person name="Da Silva C."/>
            <person name="Montanini B."/>
            <person name="Hainaut M."/>
            <person name="Levati E."/>
            <person name="Barry K.W."/>
            <person name="Belfiori B."/>
            <person name="Cichocki N."/>
            <person name="Clum A."/>
            <person name="Dockter R.B."/>
            <person name="Fauchery L."/>
            <person name="Guy J."/>
            <person name="Iotti M."/>
            <person name="Le Tacon F."/>
            <person name="Lindquist E.A."/>
            <person name="Lipzen A."/>
            <person name="Malagnac F."/>
            <person name="Mello A."/>
            <person name="Molinier V."/>
            <person name="Miyauchi S."/>
            <person name="Poulain J."/>
            <person name="Riccioni C."/>
            <person name="Rubini A."/>
            <person name="Sitrit Y."/>
            <person name="Splivallo R."/>
            <person name="Traeger S."/>
            <person name="Wang M."/>
            <person name="Zifcakova L."/>
            <person name="Wipf D."/>
            <person name="Zambonelli A."/>
            <person name="Paolocci F."/>
            <person name="Nowrousian M."/>
            <person name="Ottonello S."/>
            <person name="Baldrian P."/>
            <person name="Spatafora J.W."/>
            <person name="Henrissat B."/>
            <person name="Nagy L.G."/>
            <person name="Aury J.M."/>
            <person name="Wincker P."/>
            <person name="Grigoriev I.V."/>
            <person name="Bonfante P."/>
            <person name="Martin F.M."/>
        </authorList>
    </citation>
    <scope>NUCLEOTIDE SEQUENCE [LARGE SCALE GENOMIC DNA]</scope>
    <source>
        <strain evidence="11 12">RN42</strain>
    </source>
</reference>
<proteinExistence type="predicted"/>
<dbReference type="GO" id="GO:0005634">
    <property type="term" value="C:nucleus"/>
    <property type="evidence" value="ECO:0007669"/>
    <property type="project" value="UniProtKB-SubCell"/>
</dbReference>
<dbReference type="Proteomes" id="UP000275078">
    <property type="component" value="Unassembled WGS sequence"/>
</dbReference>
<dbReference type="PANTHER" id="PTHR24404">
    <property type="entry name" value="ZINC FINGER PROTEIN"/>
    <property type="match status" value="1"/>
</dbReference>
<dbReference type="Gene3D" id="3.30.160.60">
    <property type="entry name" value="Classic Zinc Finger"/>
    <property type="match status" value="1"/>
</dbReference>
<feature type="region of interest" description="Disordered" evidence="9">
    <location>
        <begin position="204"/>
        <end position="313"/>
    </location>
</feature>
<evidence type="ECO:0000313" key="11">
    <source>
        <dbReference type="EMBL" id="RPA72055.1"/>
    </source>
</evidence>
<dbReference type="GO" id="GO:0006357">
    <property type="term" value="P:regulation of transcription by RNA polymerase II"/>
    <property type="evidence" value="ECO:0007669"/>
    <property type="project" value="TreeGrafter"/>
</dbReference>
<evidence type="ECO:0000259" key="10">
    <source>
        <dbReference type="PROSITE" id="PS50157"/>
    </source>
</evidence>
<gene>
    <name evidence="11" type="ORF">BJ508DRAFT_315073</name>
</gene>
<feature type="region of interest" description="Disordered" evidence="9">
    <location>
        <begin position="130"/>
        <end position="163"/>
    </location>
</feature>
<keyword evidence="2" id="KW-0479">Metal-binding</keyword>
<feature type="compositionally biased region" description="Polar residues" evidence="9">
    <location>
        <begin position="294"/>
        <end position="309"/>
    </location>
</feature>
<evidence type="ECO:0000313" key="12">
    <source>
        <dbReference type="Proteomes" id="UP000275078"/>
    </source>
</evidence>
<keyword evidence="3" id="KW-0677">Repeat</keyword>
<feature type="compositionally biased region" description="Acidic residues" evidence="9">
    <location>
        <begin position="486"/>
        <end position="499"/>
    </location>
</feature>
<dbReference type="PROSITE" id="PS50157">
    <property type="entry name" value="ZINC_FINGER_C2H2_2"/>
    <property type="match status" value="1"/>
</dbReference>
<evidence type="ECO:0000256" key="4">
    <source>
        <dbReference type="ARBA" id="ARBA00022771"/>
    </source>
</evidence>
<dbReference type="GO" id="GO:0003700">
    <property type="term" value="F:DNA-binding transcription factor activity"/>
    <property type="evidence" value="ECO:0007669"/>
    <property type="project" value="TreeGrafter"/>
</dbReference>
<protein>
    <recommendedName>
        <fullName evidence="10">C2H2-type domain-containing protein</fullName>
    </recommendedName>
</protein>
<organism evidence="11 12">
    <name type="scientific">Ascobolus immersus RN42</name>
    <dbReference type="NCBI Taxonomy" id="1160509"/>
    <lineage>
        <taxon>Eukaryota</taxon>
        <taxon>Fungi</taxon>
        <taxon>Dikarya</taxon>
        <taxon>Ascomycota</taxon>
        <taxon>Pezizomycotina</taxon>
        <taxon>Pezizomycetes</taxon>
        <taxon>Pezizales</taxon>
        <taxon>Ascobolaceae</taxon>
        <taxon>Ascobolus</taxon>
    </lineage>
</organism>
<feature type="region of interest" description="Disordered" evidence="9">
    <location>
        <begin position="474"/>
        <end position="499"/>
    </location>
</feature>
<dbReference type="PANTHER" id="PTHR24404:SF114">
    <property type="entry name" value="KLUMPFUSS, ISOFORM B-RELATED"/>
    <property type="match status" value="1"/>
</dbReference>
<keyword evidence="12" id="KW-1185">Reference proteome</keyword>
<dbReference type="InterPro" id="IPR013087">
    <property type="entry name" value="Znf_C2H2_type"/>
</dbReference>
<dbReference type="InterPro" id="IPR036236">
    <property type="entry name" value="Znf_C2H2_sf"/>
</dbReference>
<evidence type="ECO:0000256" key="1">
    <source>
        <dbReference type="ARBA" id="ARBA00004123"/>
    </source>
</evidence>
<dbReference type="AlphaFoldDB" id="A0A3N4HCJ3"/>
<accession>A0A3N4HCJ3</accession>